<evidence type="ECO:0000313" key="3">
    <source>
        <dbReference type="EMBL" id="GBM74466.1"/>
    </source>
</evidence>
<reference evidence="4 5" key="1">
    <citation type="journal article" date="2019" name="Sci. Rep.">
        <title>Orb-weaving spider Araneus ventricosus genome elucidates the spidroin gene catalogue.</title>
        <authorList>
            <person name="Kono N."/>
            <person name="Nakamura H."/>
            <person name="Ohtoshi R."/>
            <person name="Moran D.A.P."/>
            <person name="Shinohara A."/>
            <person name="Yoshida Y."/>
            <person name="Fujiwara M."/>
            <person name="Mori M."/>
            <person name="Tomita M."/>
            <person name="Arakawa K."/>
        </authorList>
    </citation>
    <scope>NUCLEOTIDE SEQUENCE [LARGE SCALE GENOMIC DNA]</scope>
</reference>
<name>A0A4Y2I9S4_ARAVE</name>
<proteinExistence type="predicted"/>
<dbReference type="EMBL" id="BGPR01105860">
    <property type="protein sequence ID" value="GBM74449.1"/>
    <property type="molecule type" value="Genomic_DNA"/>
</dbReference>
<dbReference type="AlphaFoldDB" id="A0A4Y2I9S4"/>
<evidence type="ECO:0000313" key="2">
    <source>
        <dbReference type="EMBL" id="GBM74454.1"/>
    </source>
</evidence>
<gene>
    <name evidence="2" type="ORF">AVEN_257093_1</name>
    <name evidence="3" type="ORF">AVEN_36222_1</name>
    <name evidence="4" type="ORF">AVEN_46688_1</name>
    <name evidence="1" type="ORF">AVEN_98233_1</name>
</gene>
<comment type="caution">
    <text evidence="4">The sequence shown here is derived from an EMBL/GenBank/DDBJ whole genome shotgun (WGS) entry which is preliminary data.</text>
</comment>
<dbReference type="EMBL" id="BGPR01105865">
    <property type="protein sequence ID" value="GBM74471.1"/>
    <property type="molecule type" value="Genomic_DNA"/>
</dbReference>
<protein>
    <submittedName>
        <fullName evidence="4">Uncharacterized protein</fullName>
    </submittedName>
</protein>
<organism evidence="4 5">
    <name type="scientific">Araneus ventricosus</name>
    <name type="common">Orbweaver spider</name>
    <name type="synonym">Epeira ventricosa</name>
    <dbReference type="NCBI Taxonomy" id="182803"/>
    <lineage>
        <taxon>Eukaryota</taxon>
        <taxon>Metazoa</taxon>
        <taxon>Ecdysozoa</taxon>
        <taxon>Arthropoda</taxon>
        <taxon>Chelicerata</taxon>
        <taxon>Arachnida</taxon>
        <taxon>Araneae</taxon>
        <taxon>Araneomorphae</taxon>
        <taxon>Entelegynae</taxon>
        <taxon>Araneoidea</taxon>
        <taxon>Araneidae</taxon>
        <taxon>Araneus</taxon>
    </lineage>
</organism>
<evidence type="ECO:0000313" key="5">
    <source>
        <dbReference type="Proteomes" id="UP000499080"/>
    </source>
</evidence>
<evidence type="ECO:0000313" key="4">
    <source>
        <dbReference type="EMBL" id="GBM74471.1"/>
    </source>
</evidence>
<keyword evidence="5" id="KW-1185">Reference proteome</keyword>
<dbReference type="Proteomes" id="UP000499080">
    <property type="component" value="Unassembled WGS sequence"/>
</dbReference>
<dbReference type="EMBL" id="BGPR01105864">
    <property type="protein sequence ID" value="GBM74466.1"/>
    <property type="molecule type" value="Genomic_DNA"/>
</dbReference>
<accession>A0A4Y2I9S4</accession>
<dbReference type="EMBL" id="BGPR01105861">
    <property type="protein sequence ID" value="GBM74454.1"/>
    <property type="molecule type" value="Genomic_DNA"/>
</dbReference>
<evidence type="ECO:0000313" key="1">
    <source>
        <dbReference type="EMBL" id="GBM74449.1"/>
    </source>
</evidence>
<sequence>MMLLRCPQIKKSGEDILEDYDVCSIYRQIGVVFEEALFFLDASNVFVVFTTYERTVSCLSLRKTDANIIETISKITLCCHELSLALPHIKRHICLLKNTRSAHCFHMDLTIWPQ</sequence>